<dbReference type="InterPro" id="IPR020946">
    <property type="entry name" value="Flavin_mOase-like"/>
</dbReference>
<evidence type="ECO:0000256" key="4">
    <source>
        <dbReference type="ARBA" id="ARBA00022827"/>
    </source>
</evidence>
<keyword evidence="9" id="KW-1185">Reference proteome</keyword>
<dbReference type="PRINTS" id="PR00419">
    <property type="entry name" value="ADXRDTASE"/>
</dbReference>
<dbReference type="AlphaFoldDB" id="A0A6A6UI97"/>
<dbReference type="GO" id="GO:0050660">
    <property type="term" value="F:flavin adenine dinucleotide binding"/>
    <property type="evidence" value="ECO:0007669"/>
    <property type="project" value="InterPro"/>
</dbReference>
<dbReference type="Pfam" id="PF13450">
    <property type="entry name" value="NAD_binding_8"/>
    <property type="match status" value="1"/>
</dbReference>
<dbReference type="Pfam" id="PF00743">
    <property type="entry name" value="FMO-like"/>
    <property type="match status" value="2"/>
</dbReference>
<keyword evidence="5" id="KW-0521">NADP</keyword>
<evidence type="ECO:0000313" key="9">
    <source>
        <dbReference type="Proteomes" id="UP000799302"/>
    </source>
</evidence>
<dbReference type="Gene3D" id="3.50.50.60">
    <property type="entry name" value="FAD/NAD(P)-binding domain"/>
    <property type="match status" value="2"/>
</dbReference>
<gene>
    <name evidence="8" type="ORF">BT63DRAFT_371255</name>
</gene>
<dbReference type="PANTHER" id="PTHR23023">
    <property type="entry name" value="DIMETHYLANILINE MONOOXYGENASE"/>
    <property type="match status" value="1"/>
</dbReference>
<evidence type="ECO:0000313" key="8">
    <source>
        <dbReference type="EMBL" id="KAF2671426.1"/>
    </source>
</evidence>
<dbReference type="FunFam" id="3.50.50.60:FF:000138">
    <property type="entry name" value="Flavin-containing monooxygenase"/>
    <property type="match status" value="1"/>
</dbReference>
<keyword evidence="4" id="KW-0274">FAD</keyword>
<dbReference type="Proteomes" id="UP000799302">
    <property type="component" value="Unassembled WGS sequence"/>
</dbReference>
<dbReference type="GO" id="GO:0004499">
    <property type="term" value="F:N,N-dimethylaniline monooxygenase activity"/>
    <property type="evidence" value="ECO:0007669"/>
    <property type="project" value="InterPro"/>
</dbReference>
<keyword evidence="7 8" id="KW-0503">Monooxygenase</keyword>
<evidence type="ECO:0000256" key="3">
    <source>
        <dbReference type="ARBA" id="ARBA00022630"/>
    </source>
</evidence>
<comment type="cofactor">
    <cofactor evidence="1">
        <name>FAD</name>
        <dbReference type="ChEBI" id="CHEBI:57692"/>
    </cofactor>
</comment>
<reference evidence="8" key="1">
    <citation type="journal article" date="2020" name="Stud. Mycol.">
        <title>101 Dothideomycetes genomes: a test case for predicting lifestyles and emergence of pathogens.</title>
        <authorList>
            <person name="Haridas S."/>
            <person name="Albert R."/>
            <person name="Binder M."/>
            <person name="Bloem J."/>
            <person name="Labutti K."/>
            <person name="Salamov A."/>
            <person name="Andreopoulos B."/>
            <person name="Baker S."/>
            <person name="Barry K."/>
            <person name="Bills G."/>
            <person name="Bluhm B."/>
            <person name="Cannon C."/>
            <person name="Castanera R."/>
            <person name="Culley D."/>
            <person name="Daum C."/>
            <person name="Ezra D."/>
            <person name="Gonzalez J."/>
            <person name="Henrissat B."/>
            <person name="Kuo A."/>
            <person name="Liang C."/>
            <person name="Lipzen A."/>
            <person name="Lutzoni F."/>
            <person name="Magnuson J."/>
            <person name="Mondo S."/>
            <person name="Nolan M."/>
            <person name="Ohm R."/>
            <person name="Pangilinan J."/>
            <person name="Park H.-J."/>
            <person name="Ramirez L."/>
            <person name="Alfaro M."/>
            <person name="Sun H."/>
            <person name="Tritt A."/>
            <person name="Yoshinaga Y."/>
            <person name="Zwiers L.-H."/>
            <person name="Turgeon B."/>
            <person name="Goodwin S."/>
            <person name="Spatafora J."/>
            <person name="Crous P."/>
            <person name="Grigoriev I."/>
        </authorList>
    </citation>
    <scope>NUCLEOTIDE SEQUENCE</scope>
    <source>
        <strain evidence="8">CBS 115976</strain>
    </source>
</reference>
<evidence type="ECO:0000256" key="2">
    <source>
        <dbReference type="ARBA" id="ARBA00009183"/>
    </source>
</evidence>
<organism evidence="8 9">
    <name type="scientific">Microthyrium microscopicum</name>
    <dbReference type="NCBI Taxonomy" id="703497"/>
    <lineage>
        <taxon>Eukaryota</taxon>
        <taxon>Fungi</taxon>
        <taxon>Dikarya</taxon>
        <taxon>Ascomycota</taxon>
        <taxon>Pezizomycotina</taxon>
        <taxon>Dothideomycetes</taxon>
        <taxon>Dothideomycetes incertae sedis</taxon>
        <taxon>Microthyriales</taxon>
        <taxon>Microthyriaceae</taxon>
        <taxon>Microthyrium</taxon>
    </lineage>
</organism>
<dbReference type="EMBL" id="MU004233">
    <property type="protein sequence ID" value="KAF2671426.1"/>
    <property type="molecule type" value="Genomic_DNA"/>
</dbReference>
<evidence type="ECO:0000256" key="5">
    <source>
        <dbReference type="ARBA" id="ARBA00022857"/>
    </source>
</evidence>
<comment type="similarity">
    <text evidence="2">Belongs to the FMO family.</text>
</comment>
<sequence length="484" mass="53630">MTAPHAQRIAVIGAGAGGLTAAKYLRAEKCFSVIDIYEQRSATGGLWIHSPQISGDGIFSVPQTDPSPGPEIPVESGSSKDKVFISPVYDLLETNIPKDMMKFSDLDFPEHLPLFPKHEDVKIYLQQYGKEVEDLISFDTQVTNIRVGSRPNTTWTLDSLHLPTGKRYIKEYDAIVVANGHYFVPCIPSIDGLREWSQKHPGSITHSKYYRSPAQFAGKKVVVVGSHASGLDISQQLTSACQQPVYLSQKSVSEMAAGFKANAGIQSIGQIDRVDPGTRQVTLKDGTILDAVDAIIFCTGYFYSFDFLKSISPPLITHGNMVHGTYEHLFSVTHPSLSILGLPQKVIPFPITEMQAAVVARVNSGRLFLPSPDILKKWEGARLAKTGSEDQFHTFGYPEDAGYMDMLVDWAAQAEHRPGLENDGKGKVAPKWSNRMRWMRDNIPKLRKAFSGLGEARIDVRTVEELGMNFDEEIAWKYKDIANL</sequence>
<dbReference type="InterPro" id="IPR036188">
    <property type="entry name" value="FAD/NAD-bd_sf"/>
</dbReference>
<evidence type="ECO:0000256" key="1">
    <source>
        <dbReference type="ARBA" id="ARBA00001974"/>
    </source>
</evidence>
<protein>
    <submittedName>
        <fullName evidence="8">Putative flavin dependent monooxygenase</fullName>
    </submittedName>
</protein>
<name>A0A6A6UI97_9PEZI</name>
<dbReference type="OrthoDB" id="66881at2759"/>
<evidence type="ECO:0000256" key="6">
    <source>
        <dbReference type="ARBA" id="ARBA00023002"/>
    </source>
</evidence>
<dbReference type="GO" id="GO:0050661">
    <property type="term" value="F:NADP binding"/>
    <property type="evidence" value="ECO:0007669"/>
    <property type="project" value="InterPro"/>
</dbReference>
<keyword evidence="6" id="KW-0560">Oxidoreductase</keyword>
<keyword evidence="3" id="KW-0285">Flavoprotein</keyword>
<dbReference type="SUPFAM" id="SSF51905">
    <property type="entry name" value="FAD/NAD(P)-binding domain"/>
    <property type="match status" value="2"/>
</dbReference>
<dbReference type="InterPro" id="IPR050346">
    <property type="entry name" value="FMO-like"/>
</dbReference>
<accession>A0A6A6UI97</accession>
<proteinExistence type="inferred from homology"/>
<evidence type="ECO:0000256" key="7">
    <source>
        <dbReference type="ARBA" id="ARBA00023033"/>
    </source>
</evidence>